<keyword evidence="2" id="KW-0012">Acyltransferase</keyword>
<dbReference type="GO" id="GO:0016747">
    <property type="term" value="F:acyltransferase activity, transferring groups other than amino-acyl groups"/>
    <property type="evidence" value="ECO:0007669"/>
    <property type="project" value="InterPro"/>
</dbReference>
<evidence type="ECO:0000256" key="1">
    <source>
        <dbReference type="ARBA" id="ARBA00022679"/>
    </source>
</evidence>
<evidence type="ECO:0000313" key="5">
    <source>
        <dbReference type="EMBL" id="UPW00481.1"/>
    </source>
</evidence>
<keyword evidence="6" id="KW-1185">Reference proteome</keyword>
<keyword evidence="1" id="KW-0808">Transferase</keyword>
<dbReference type="GeneID" id="72191892"/>
<feature type="region of interest" description="Disordered" evidence="3">
    <location>
        <begin position="1"/>
        <end position="85"/>
    </location>
</feature>
<sequence>MSADATDAELDAADAEVDAEEFPAPPRTFTDDEGRVLRLCAGGESAESGEESAESDGKSADSDVQSVESDGESASESASDAPASDARDALGAMYDAFESGGRAQGIPPANPRRRAEWLDRLHEGIGVVAWHGDGAVGHGILLDGGPGHELALFVHPEYRGAGVGTALLRTLLGRGRSAGVERVWLSVERTNRPAVGLYRGAGFEPTGGAVGELEMARSLQ</sequence>
<dbReference type="PROSITE" id="PS51186">
    <property type="entry name" value="GNAT"/>
    <property type="match status" value="1"/>
</dbReference>
<dbReference type="InterPro" id="IPR016181">
    <property type="entry name" value="Acyl_CoA_acyltransferase"/>
</dbReference>
<feature type="domain" description="N-acetyltransferase" evidence="4">
    <location>
        <begin position="76"/>
        <end position="220"/>
    </location>
</feature>
<reference evidence="5" key="1">
    <citation type="submission" date="2022-04" db="EMBL/GenBank/DDBJ databases">
        <title>Diverse halophilic archaea isolated from saline environments.</title>
        <authorList>
            <person name="Cui H.-L."/>
        </authorList>
    </citation>
    <scope>NUCLEOTIDE SEQUENCE</scope>
    <source>
        <strain evidence="5">XZYJT40</strain>
    </source>
</reference>
<name>A0A8U0III4_9EURY</name>
<dbReference type="SUPFAM" id="SSF55729">
    <property type="entry name" value="Acyl-CoA N-acyltransferases (Nat)"/>
    <property type="match status" value="1"/>
</dbReference>
<feature type="compositionally biased region" description="Low complexity" evidence="3">
    <location>
        <begin position="72"/>
        <end position="84"/>
    </location>
</feature>
<dbReference type="CDD" id="cd04301">
    <property type="entry name" value="NAT_SF"/>
    <property type="match status" value="1"/>
</dbReference>
<gene>
    <name evidence="5" type="ORF">M0R88_18515</name>
</gene>
<organism evidence="5 6">
    <name type="scientific">Halorussus gelatinilyticus</name>
    <dbReference type="NCBI Taxonomy" id="2937524"/>
    <lineage>
        <taxon>Archaea</taxon>
        <taxon>Methanobacteriati</taxon>
        <taxon>Methanobacteriota</taxon>
        <taxon>Stenosarchaea group</taxon>
        <taxon>Halobacteria</taxon>
        <taxon>Halobacteriales</taxon>
        <taxon>Haladaptataceae</taxon>
        <taxon>Halorussus</taxon>
    </lineage>
</organism>
<dbReference type="Gene3D" id="3.40.630.30">
    <property type="match status" value="1"/>
</dbReference>
<protein>
    <submittedName>
        <fullName evidence="5">GNAT family N-acetyltransferase</fullName>
    </submittedName>
</protein>
<dbReference type="AlphaFoldDB" id="A0A8U0III4"/>
<dbReference type="InterPro" id="IPR050832">
    <property type="entry name" value="Bact_Acetyltransf"/>
</dbReference>
<dbReference type="InterPro" id="IPR000182">
    <property type="entry name" value="GNAT_dom"/>
</dbReference>
<dbReference type="KEGG" id="haxz:M0R88_18515"/>
<dbReference type="Pfam" id="PF00583">
    <property type="entry name" value="Acetyltransf_1"/>
    <property type="match status" value="1"/>
</dbReference>
<evidence type="ECO:0000256" key="3">
    <source>
        <dbReference type="SAM" id="MobiDB-lite"/>
    </source>
</evidence>
<dbReference type="RefSeq" id="WP_248654892.1">
    <property type="nucleotide sequence ID" value="NZ_CP096658.1"/>
</dbReference>
<proteinExistence type="predicted"/>
<feature type="compositionally biased region" description="Acidic residues" evidence="3">
    <location>
        <begin position="1"/>
        <end position="21"/>
    </location>
</feature>
<evidence type="ECO:0000313" key="6">
    <source>
        <dbReference type="Proteomes" id="UP000830434"/>
    </source>
</evidence>
<evidence type="ECO:0000256" key="2">
    <source>
        <dbReference type="ARBA" id="ARBA00023315"/>
    </source>
</evidence>
<dbReference type="EMBL" id="CP096658">
    <property type="protein sequence ID" value="UPW00481.1"/>
    <property type="molecule type" value="Genomic_DNA"/>
</dbReference>
<accession>A0A8U0III4</accession>
<dbReference type="Proteomes" id="UP000830434">
    <property type="component" value="Chromosome"/>
</dbReference>
<evidence type="ECO:0000259" key="4">
    <source>
        <dbReference type="PROSITE" id="PS51186"/>
    </source>
</evidence>
<dbReference type="PANTHER" id="PTHR43877">
    <property type="entry name" value="AMINOALKYLPHOSPHONATE N-ACETYLTRANSFERASE-RELATED-RELATED"/>
    <property type="match status" value="1"/>
</dbReference>